<keyword evidence="2" id="KW-1185">Reference proteome</keyword>
<dbReference type="InterPro" id="IPR037883">
    <property type="entry name" value="Knr4/Smi1-like_sf"/>
</dbReference>
<comment type="caution">
    <text evidence="1">The sequence shown here is derived from an EMBL/GenBank/DDBJ whole genome shotgun (WGS) entry which is preliminary data.</text>
</comment>
<dbReference type="SUPFAM" id="SSF160631">
    <property type="entry name" value="SMI1/KNR4-like"/>
    <property type="match status" value="1"/>
</dbReference>
<dbReference type="Gene3D" id="3.40.1580.10">
    <property type="entry name" value="SMI1/KNR4-like"/>
    <property type="match status" value="1"/>
</dbReference>
<reference evidence="1 2" key="1">
    <citation type="submission" date="2020-08" db="EMBL/GenBank/DDBJ databases">
        <title>Genomic Encyclopedia of Type Strains, Phase III (KMG-III): the genomes of soil and plant-associated and newly described type strains.</title>
        <authorList>
            <person name="Whitman W."/>
        </authorList>
    </citation>
    <scope>NUCLEOTIDE SEQUENCE [LARGE SCALE GENOMIC DNA]</scope>
    <source>
        <strain evidence="1 2">CECT 3266</strain>
    </source>
</reference>
<name>A0A7W7PI50_9ACTN</name>
<dbReference type="EMBL" id="JACHJH010000001">
    <property type="protein sequence ID" value="MBB4891711.1"/>
    <property type="molecule type" value="Genomic_DNA"/>
</dbReference>
<organism evidence="1 2">
    <name type="scientific">Streptomyces olivoverticillatus</name>
    <dbReference type="NCBI Taxonomy" id="66427"/>
    <lineage>
        <taxon>Bacteria</taxon>
        <taxon>Bacillati</taxon>
        <taxon>Actinomycetota</taxon>
        <taxon>Actinomycetes</taxon>
        <taxon>Kitasatosporales</taxon>
        <taxon>Streptomycetaceae</taxon>
        <taxon>Streptomyces</taxon>
    </lineage>
</organism>
<gene>
    <name evidence="1" type="ORF">FHS39_000711</name>
</gene>
<sequence length="214" mass="24439">MLTHPDIDALARILPTEFGRDEELDWGAVEVELGMRLPSDYRAFMGLYGCGAIYELGILRPVLYKKQRVQWIATFADETPTMQEMWDMDRGGEVVGSPLTAEAVLAWGTGCNGSLLGWLRDGSDPDQWPVIVWAVDGDPNWRLYRCGMAEFLRRLMLAEIDENPLSDDSLWGRVRPFVHWREQQRRYFAGLDTSTGEPCPYADMYPPDPNDFVE</sequence>
<proteinExistence type="predicted"/>
<evidence type="ECO:0000313" key="2">
    <source>
        <dbReference type="Proteomes" id="UP000556084"/>
    </source>
</evidence>
<evidence type="ECO:0008006" key="3">
    <source>
        <dbReference type="Google" id="ProtNLM"/>
    </source>
</evidence>
<evidence type="ECO:0000313" key="1">
    <source>
        <dbReference type="EMBL" id="MBB4891711.1"/>
    </source>
</evidence>
<accession>A0A7W7PI50</accession>
<dbReference type="Proteomes" id="UP000556084">
    <property type="component" value="Unassembled WGS sequence"/>
</dbReference>
<dbReference type="RefSeq" id="WP_184346235.1">
    <property type="nucleotide sequence ID" value="NZ_JACHJH010000001.1"/>
</dbReference>
<protein>
    <recommendedName>
        <fullName evidence="3">Knr4/Smi1-like domain-containing protein</fullName>
    </recommendedName>
</protein>
<dbReference type="AlphaFoldDB" id="A0A7W7PI50"/>